<accession>A0ABP6ZKQ9</accession>
<sequence>MPDPTHSATRNRLLTDARVLADQLVDDASAAGEAVHTIVRATLTRPPIPAPELSRILEPLEQFLAELDQALRQLGGSLTHGADLFDLVDDHPDADPATVARLAADRLDDAATHAYRGSLQLGDARNTIAGQTYPAPAPVDRVEVTR</sequence>
<organism evidence="1 2">
    <name type="scientific">Microlunatus ginsengisoli</name>
    <dbReference type="NCBI Taxonomy" id="363863"/>
    <lineage>
        <taxon>Bacteria</taxon>
        <taxon>Bacillati</taxon>
        <taxon>Actinomycetota</taxon>
        <taxon>Actinomycetes</taxon>
        <taxon>Propionibacteriales</taxon>
        <taxon>Propionibacteriaceae</taxon>
        <taxon>Microlunatus</taxon>
    </lineage>
</organism>
<dbReference type="EMBL" id="BAABAB010000009">
    <property type="protein sequence ID" value="GAA3612982.1"/>
    <property type="molecule type" value="Genomic_DNA"/>
</dbReference>
<name>A0ABP6ZKQ9_9ACTN</name>
<evidence type="ECO:0000313" key="2">
    <source>
        <dbReference type="Proteomes" id="UP001501490"/>
    </source>
</evidence>
<proteinExistence type="predicted"/>
<keyword evidence="2" id="KW-1185">Reference proteome</keyword>
<protein>
    <submittedName>
        <fullName evidence="1">Uncharacterized protein</fullName>
    </submittedName>
</protein>
<reference evidence="2" key="1">
    <citation type="journal article" date="2019" name="Int. J. Syst. Evol. Microbiol.">
        <title>The Global Catalogue of Microorganisms (GCM) 10K type strain sequencing project: providing services to taxonomists for standard genome sequencing and annotation.</title>
        <authorList>
            <consortium name="The Broad Institute Genomics Platform"/>
            <consortium name="The Broad Institute Genome Sequencing Center for Infectious Disease"/>
            <person name="Wu L."/>
            <person name="Ma J."/>
        </authorList>
    </citation>
    <scope>NUCLEOTIDE SEQUENCE [LARGE SCALE GENOMIC DNA]</scope>
    <source>
        <strain evidence="2">JCM 16929</strain>
    </source>
</reference>
<gene>
    <name evidence="1" type="ORF">GCM10022236_13450</name>
</gene>
<dbReference type="RefSeq" id="WP_344802672.1">
    <property type="nucleotide sequence ID" value="NZ_BAABAB010000009.1"/>
</dbReference>
<comment type="caution">
    <text evidence="1">The sequence shown here is derived from an EMBL/GenBank/DDBJ whole genome shotgun (WGS) entry which is preliminary data.</text>
</comment>
<dbReference type="Proteomes" id="UP001501490">
    <property type="component" value="Unassembled WGS sequence"/>
</dbReference>
<evidence type="ECO:0000313" key="1">
    <source>
        <dbReference type="EMBL" id="GAA3612982.1"/>
    </source>
</evidence>